<protein>
    <submittedName>
        <fullName evidence="2">Uncharacterized protein</fullName>
    </submittedName>
</protein>
<feature type="compositionally biased region" description="Acidic residues" evidence="1">
    <location>
        <begin position="33"/>
        <end position="45"/>
    </location>
</feature>
<reference evidence="2" key="1">
    <citation type="submission" date="2019-03" db="EMBL/GenBank/DDBJ databases">
        <authorList>
            <person name="Mank J."/>
            <person name="Almeida P."/>
        </authorList>
    </citation>
    <scope>NUCLEOTIDE SEQUENCE</scope>
    <source>
        <strain evidence="2">78183</strain>
    </source>
</reference>
<evidence type="ECO:0000256" key="1">
    <source>
        <dbReference type="SAM" id="MobiDB-lite"/>
    </source>
</evidence>
<evidence type="ECO:0000313" key="2">
    <source>
        <dbReference type="EMBL" id="VFU63092.1"/>
    </source>
</evidence>
<feature type="region of interest" description="Disordered" evidence="1">
    <location>
        <begin position="140"/>
        <end position="169"/>
    </location>
</feature>
<sequence>MSELTLKLKYDRMYSNIVATGEYAWAPSSGVQGDEDESGDSEEDINPASNNDITSKSGKREEKEANEGQAKKKKMVSLAFNYSQSGTNYLTICRRGVIQLLCIWIAKDVNFYSNEGGEKCGLLWEVLKKNENGASTLMEVVDDGGTDDGNNDNNDDDSTNDDGDTNNET</sequence>
<gene>
    <name evidence="2" type="ORF">SVIM_LOCUS479735</name>
</gene>
<feature type="region of interest" description="Disordered" evidence="1">
    <location>
        <begin position="27"/>
        <end position="73"/>
    </location>
</feature>
<dbReference type="AlphaFoldDB" id="A0A6N2NBK5"/>
<dbReference type="EMBL" id="CAADRP010002185">
    <property type="protein sequence ID" value="VFU63092.1"/>
    <property type="molecule type" value="Genomic_DNA"/>
</dbReference>
<name>A0A6N2NBK5_SALVM</name>
<feature type="compositionally biased region" description="Polar residues" evidence="1">
    <location>
        <begin position="47"/>
        <end position="56"/>
    </location>
</feature>
<proteinExistence type="predicted"/>
<accession>A0A6N2NBK5</accession>
<organism evidence="2">
    <name type="scientific">Salix viminalis</name>
    <name type="common">Common osier</name>
    <name type="synonym">Basket willow</name>
    <dbReference type="NCBI Taxonomy" id="40686"/>
    <lineage>
        <taxon>Eukaryota</taxon>
        <taxon>Viridiplantae</taxon>
        <taxon>Streptophyta</taxon>
        <taxon>Embryophyta</taxon>
        <taxon>Tracheophyta</taxon>
        <taxon>Spermatophyta</taxon>
        <taxon>Magnoliopsida</taxon>
        <taxon>eudicotyledons</taxon>
        <taxon>Gunneridae</taxon>
        <taxon>Pentapetalae</taxon>
        <taxon>rosids</taxon>
        <taxon>fabids</taxon>
        <taxon>Malpighiales</taxon>
        <taxon>Salicaceae</taxon>
        <taxon>Saliceae</taxon>
        <taxon>Salix</taxon>
    </lineage>
</organism>
<feature type="compositionally biased region" description="Basic and acidic residues" evidence="1">
    <location>
        <begin position="58"/>
        <end position="70"/>
    </location>
</feature>